<name>A0A8E4W6F6_9CAUD</name>
<dbReference type="Proteomes" id="UP000683418">
    <property type="component" value="Segment"/>
</dbReference>
<evidence type="ECO:0000313" key="1">
    <source>
        <dbReference type="EMBL" id="QPI17678.1"/>
    </source>
</evidence>
<proteinExistence type="predicted"/>
<keyword evidence="2" id="KW-1185">Reference proteome</keyword>
<accession>A0A8E4W6F6</accession>
<protein>
    <submittedName>
        <fullName evidence="1">Uncharacterized protein</fullName>
    </submittedName>
</protein>
<reference evidence="1 2" key="1">
    <citation type="submission" date="2020-09" db="EMBL/GenBank/DDBJ databases">
        <authorList>
            <person name="Feng X."/>
            <person name="Yan W."/>
            <person name="Jiao N."/>
            <person name="Zhang R."/>
        </authorList>
    </citation>
    <scope>NUCLEOTIDE SEQUENCE [LARGE SCALE GENOMIC DNA]</scope>
</reference>
<sequence length="194" mass="21691">MFYIPIEAYIAAKEYREKRVKEASDTRPKPNGAEGVANVNGEYMWCNFTNSTVYHPILKAWTGYVILPSDIVADFRKVKSVEREVPENRKSPENSGLSCNYYVVDIKQPTSVGVPYTAECNDITETLGMTATEANIFKEIWRTAAARTLGKEKAGHNAKRGAEKVAFFGLRYALQNNVPLADLTKTLEGMKVDV</sequence>
<evidence type="ECO:0000313" key="2">
    <source>
        <dbReference type="Proteomes" id="UP000683418"/>
    </source>
</evidence>
<gene>
    <name evidence="1" type="ORF">vBAmePR8F_gp18</name>
</gene>
<organism evidence="1 2">
    <name type="scientific">Alteromonas phage vB_AmeP_R8W</name>
    <dbReference type="NCBI Taxonomy" id="2774152"/>
    <lineage>
        <taxon>Viruses</taxon>
        <taxon>Duplodnaviria</taxon>
        <taxon>Heunggongvirae</taxon>
        <taxon>Uroviricota</taxon>
        <taxon>Caudoviricetes</taxon>
        <taxon>Autographivirales</taxon>
        <taxon>Foturvirus</taxon>
        <taxon>Foturvirus R8W</taxon>
    </lineage>
</organism>
<dbReference type="EMBL" id="MW043865">
    <property type="protein sequence ID" value="QPI17678.1"/>
    <property type="molecule type" value="Genomic_DNA"/>
</dbReference>